<evidence type="ECO:0000313" key="2">
    <source>
        <dbReference type="EMBL" id="RFB03954.1"/>
    </source>
</evidence>
<dbReference type="RefSeq" id="WP_116390582.1">
    <property type="nucleotide sequence ID" value="NZ_CAXQPM010000030.1"/>
</dbReference>
<feature type="region of interest" description="Disordered" evidence="1">
    <location>
        <begin position="27"/>
        <end position="58"/>
    </location>
</feature>
<dbReference type="InParanoid" id="A0A371RES7"/>
<dbReference type="AlphaFoldDB" id="A0A371RES7"/>
<dbReference type="OrthoDB" id="5145750at2"/>
<keyword evidence="3" id="KW-1185">Reference proteome</keyword>
<sequence>MSFDGKYNVTIQTPMGAQQGTLELKQSGDDLTGSMIAGSGESAEIKNGKVNGDSASWDVDISSPMPMTLSFEATKAGDNLGGSVTLGAFGQSTFEGVPA</sequence>
<gene>
    <name evidence="2" type="ORF">DX908_00830</name>
</gene>
<organism evidence="2 3">
    <name type="scientific">Parvularcula marina</name>
    <dbReference type="NCBI Taxonomy" id="2292771"/>
    <lineage>
        <taxon>Bacteria</taxon>
        <taxon>Pseudomonadati</taxon>
        <taxon>Pseudomonadota</taxon>
        <taxon>Alphaproteobacteria</taxon>
        <taxon>Parvularculales</taxon>
        <taxon>Parvularculaceae</taxon>
        <taxon>Parvularcula</taxon>
    </lineage>
</organism>
<dbReference type="EMBL" id="QUQO01000001">
    <property type="protein sequence ID" value="RFB03954.1"/>
    <property type="molecule type" value="Genomic_DNA"/>
</dbReference>
<dbReference type="Proteomes" id="UP000264589">
    <property type="component" value="Unassembled WGS sequence"/>
</dbReference>
<evidence type="ECO:0000313" key="3">
    <source>
        <dbReference type="Proteomes" id="UP000264589"/>
    </source>
</evidence>
<accession>A0A371RES7</accession>
<reference evidence="2 3" key="1">
    <citation type="submission" date="2018-08" db="EMBL/GenBank/DDBJ databases">
        <title>Parvularcula sp. SM1705, isolated from surface water of the South Sea China.</title>
        <authorList>
            <person name="Sun L."/>
        </authorList>
    </citation>
    <scope>NUCLEOTIDE SEQUENCE [LARGE SCALE GENOMIC DNA]</scope>
    <source>
        <strain evidence="2 3">SM1705</strain>
    </source>
</reference>
<comment type="caution">
    <text evidence="2">The sequence shown here is derived from an EMBL/GenBank/DDBJ whole genome shotgun (WGS) entry which is preliminary data.</text>
</comment>
<name>A0A371RES7_9PROT</name>
<proteinExistence type="predicted"/>
<protein>
    <submittedName>
        <fullName evidence="2">Uncharacterized protein</fullName>
    </submittedName>
</protein>
<evidence type="ECO:0000256" key="1">
    <source>
        <dbReference type="SAM" id="MobiDB-lite"/>
    </source>
</evidence>